<evidence type="ECO:0000313" key="2">
    <source>
        <dbReference type="EMBL" id="AGX88606.1"/>
    </source>
</evidence>
<dbReference type="Proteomes" id="UP000017184">
    <property type="component" value="Chromosome"/>
</dbReference>
<dbReference type="AlphaFoldDB" id="U5NAL5"/>
<proteinExistence type="predicted"/>
<organism evidence="2 3">
    <name type="scientific">Candidatus Symbiobacter mobilis CR</name>
    <dbReference type="NCBI Taxonomy" id="946483"/>
    <lineage>
        <taxon>Bacteria</taxon>
        <taxon>Pseudomonadati</taxon>
        <taxon>Pseudomonadota</taxon>
        <taxon>Betaproteobacteria</taxon>
        <taxon>Burkholderiales</taxon>
        <taxon>Comamonadaceae</taxon>
    </lineage>
</organism>
<evidence type="ECO:0000256" key="1">
    <source>
        <dbReference type="SAM" id="MobiDB-lite"/>
    </source>
</evidence>
<protein>
    <submittedName>
        <fullName evidence="2">Uncharacterized protein</fullName>
    </submittedName>
</protein>
<accession>U5NAL5</accession>
<reference evidence="2 3" key="1">
    <citation type="journal article" date="2013" name="Genome Biol.">
        <title>Genomic analysis reveals key aspects of prokaryotic symbiosis in the phototrophic consortium "Chlorochromatium aggregatum".</title>
        <authorList>
            <person name="Liu Z."/>
            <person name="Muller J."/>
            <person name="Li T."/>
            <person name="Alvey R.M."/>
            <person name="Vogl K."/>
            <person name="Frigaard N.U."/>
            <person name="Rockwell N.C."/>
            <person name="Boyd E.S."/>
            <person name="Tomsho L.P."/>
            <person name="Schuster S.C."/>
            <person name="Henke P."/>
            <person name="Rohde M."/>
            <person name="Overmann J."/>
            <person name="Bryant D.A."/>
        </authorList>
    </citation>
    <scope>NUCLEOTIDE SEQUENCE [LARGE SCALE GENOMIC DNA]</scope>
    <source>
        <strain evidence="2">CR</strain>
    </source>
</reference>
<gene>
    <name evidence="2" type="ORF">Cenrod_2552</name>
</gene>
<feature type="compositionally biased region" description="Basic and acidic residues" evidence="1">
    <location>
        <begin position="1"/>
        <end position="10"/>
    </location>
</feature>
<sequence>MRPVVHHERGGGGGGFVRRHGSFSWSMNPGTAGDRAQGILPKGCSGPHSTHTFEPKYGMARTEGKTCCT</sequence>
<dbReference type="KEGG" id="cbx:Cenrod_2552"/>
<name>U5NAL5_9BURK</name>
<dbReference type="EMBL" id="CP004885">
    <property type="protein sequence ID" value="AGX88606.1"/>
    <property type="molecule type" value="Genomic_DNA"/>
</dbReference>
<evidence type="ECO:0000313" key="3">
    <source>
        <dbReference type="Proteomes" id="UP000017184"/>
    </source>
</evidence>
<dbReference type="HOGENOM" id="CLU_2768200_0_0_4"/>
<keyword evidence="3" id="KW-1185">Reference proteome</keyword>
<feature type="region of interest" description="Disordered" evidence="1">
    <location>
        <begin position="1"/>
        <end position="69"/>
    </location>
</feature>